<reference evidence="1 2" key="2">
    <citation type="submission" date="2013-11" db="EMBL/GenBank/DDBJ databases">
        <title>Whole genome shotgun sequence of Vibrio halioticoli NBRC 102217.</title>
        <authorList>
            <person name="Isaki S."/>
            <person name="Kimura A."/>
            <person name="Ohji S."/>
            <person name="Hosoyama A."/>
            <person name="Fujita N."/>
            <person name="Hashimoto M."/>
            <person name="Hosoyama Y."/>
            <person name="Yamazoe A."/>
        </authorList>
    </citation>
    <scope>NUCLEOTIDE SEQUENCE [LARGE SCALE GENOMIC DNA]</scope>
    <source>
        <strain evidence="1 2">NBRC 102217</strain>
    </source>
</reference>
<dbReference type="RefSeq" id="WP_023403505.1">
    <property type="nucleotide sequence ID" value="NZ_BAUJ01000015.1"/>
</dbReference>
<proteinExistence type="predicted"/>
<keyword evidence="2" id="KW-1185">Reference proteome</keyword>
<accession>V5F1Y7</accession>
<dbReference type="EMBL" id="BAUJ01000015">
    <property type="protein sequence ID" value="GAD89134.1"/>
    <property type="molecule type" value="Genomic_DNA"/>
</dbReference>
<evidence type="ECO:0000313" key="2">
    <source>
        <dbReference type="Proteomes" id="UP000017800"/>
    </source>
</evidence>
<name>V5F1Y7_9VIBR</name>
<comment type="caution">
    <text evidence="1">The sequence shown here is derived from an EMBL/GenBank/DDBJ whole genome shotgun (WGS) entry which is preliminary data.</text>
</comment>
<organism evidence="1 2">
    <name type="scientific">Vibrio halioticoli NBRC 102217</name>
    <dbReference type="NCBI Taxonomy" id="1219072"/>
    <lineage>
        <taxon>Bacteria</taxon>
        <taxon>Pseudomonadati</taxon>
        <taxon>Pseudomonadota</taxon>
        <taxon>Gammaproteobacteria</taxon>
        <taxon>Vibrionales</taxon>
        <taxon>Vibrionaceae</taxon>
        <taxon>Vibrio</taxon>
    </lineage>
</organism>
<reference evidence="1 2" key="1">
    <citation type="submission" date="2013-10" db="EMBL/GenBank/DDBJ databases">
        <authorList>
            <person name="Ichikawa N."/>
            <person name="Kimura A."/>
            <person name="Ohji S."/>
            <person name="Hosoyama A."/>
            <person name="Fujita N."/>
        </authorList>
    </citation>
    <scope>NUCLEOTIDE SEQUENCE [LARGE SCALE GENOMIC DNA]</scope>
    <source>
        <strain evidence="1 2">NBRC 102217</strain>
    </source>
</reference>
<protein>
    <recommendedName>
        <fullName evidence="3">Abi family protein</fullName>
    </recommendedName>
</protein>
<dbReference type="AlphaFoldDB" id="V5F1Y7"/>
<dbReference type="Pfam" id="PF07751">
    <property type="entry name" value="Abi_2"/>
    <property type="match status" value="1"/>
</dbReference>
<evidence type="ECO:0000313" key="1">
    <source>
        <dbReference type="EMBL" id="GAD89134.1"/>
    </source>
</evidence>
<dbReference type="Proteomes" id="UP000017800">
    <property type="component" value="Unassembled WGS sequence"/>
</dbReference>
<dbReference type="eggNOG" id="ENOG502Z9JD">
    <property type="taxonomic scope" value="Bacteria"/>
</dbReference>
<dbReference type="InterPro" id="IPR011664">
    <property type="entry name" value="Abi_system_AbiD/AbiF-like"/>
</dbReference>
<evidence type="ECO:0008006" key="3">
    <source>
        <dbReference type="Google" id="ProtNLM"/>
    </source>
</evidence>
<gene>
    <name evidence="1" type="ORF">VHA01S_015_00310</name>
</gene>
<sequence length="330" mass="38405">MHFSFSTLKHMKPNNITETINTISSDRLNSYRSYFHLNSDEECLGLYLWNDALSASFFKLISIFEVALRNTIHRELSHQFNAHRQQGHAFDNDWYEYLITLGQLKPKTVDMIRKVTHFQSRGRGRRNRNQLIAKNPAPTPGKVIAAQSFGFWGFLINDTSSNNSIDWQSALFKGLKGHFALHSTYWSQNALEDFLMRLSQVNELRNRIAHHEPIWKFTQIKHYRTNQEIYPAASTPEESIQRMKTLNERLCRILGWVSEDRKNDYLDSHYKSHFDWLTSIEALDVYKSLSYSNILTPAQAKRRFNGIVKSSKVHEVIGKRGIVTILPGVV</sequence>